<proteinExistence type="predicted"/>
<dbReference type="EMBL" id="RSCL01000013">
    <property type="protein sequence ID" value="RUT03449.1"/>
    <property type="molecule type" value="Genomic_DNA"/>
</dbReference>
<name>A0A3S1CIM4_9CYAN</name>
<comment type="caution">
    <text evidence="2">The sequence shown here is derived from an EMBL/GenBank/DDBJ whole genome shotgun (WGS) entry which is preliminary data.</text>
</comment>
<feature type="signal peptide" evidence="1">
    <location>
        <begin position="1"/>
        <end position="23"/>
    </location>
</feature>
<evidence type="ECO:0000313" key="3">
    <source>
        <dbReference type="Proteomes" id="UP000271624"/>
    </source>
</evidence>
<dbReference type="PANTHER" id="PTHR31460">
    <property type="match status" value="1"/>
</dbReference>
<dbReference type="Proteomes" id="UP000271624">
    <property type="component" value="Unassembled WGS sequence"/>
</dbReference>
<evidence type="ECO:0000313" key="2">
    <source>
        <dbReference type="EMBL" id="RUT03449.1"/>
    </source>
</evidence>
<keyword evidence="1" id="KW-0732">Signal</keyword>
<dbReference type="PANTHER" id="PTHR31460:SF3">
    <property type="entry name" value="MESOCENTIN"/>
    <property type="match status" value="1"/>
</dbReference>
<dbReference type="AlphaFoldDB" id="A0A3S1CIM4"/>
<reference evidence="2" key="1">
    <citation type="submission" date="2018-12" db="EMBL/GenBank/DDBJ databases">
        <authorList>
            <person name="Will S."/>
            <person name="Neumann-Schaal M."/>
            <person name="Henke P."/>
        </authorList>
    </citation>
    <scope>NUCLEOTIDE SEQUENCE</scope>
    <source>
        <strain evidence="2">PCC 7102</strain>
    </source>
</reference>
<dbReference type="InterPro" id="IPR015943">
    <property type="entry name" value="WD40/YVTN_repeat-like_dom_sf"/>
</dbReference>
<sequence>MMQKFFSPAILTVFLFTSIETVAQNSNVKAPIELPANFQYPNGIARSSKGMLYVGSVTSGQILRINSQGKSETFFPGSSEIFAANSLRLDEQREILWGASSDFLGIKNSKGETVRRPHRIFAIDTRTGKVLRVIQMPDSGFGNDIALDDNGGVYLTDSSRPRIHYLAPGTSKLQVWAENPLFNSKQIGLAGIARRPDGVVIVGLFSTGELFKITPQPFGVAVEKISLTRKLENPDGMQFAPDGKLLVTEGSVTSGNGRLLSIDVLSPTNTPRSIETIAANMESPVNLTVAGNDVLVTESRIRHRLLPGQEKNVPSRFFIRRFNLRK</sequence>
<organism evidence="2 3">
    <name type="scientific">Dulcicalothrix desertica PCC 7102</name>
    <dbReference type="NCBI Taxonomy" id="232991"/>
    <lineage>
        <taxon>Bacteria</taxon>
        <taxon>Bacillati</taxon>
        <taxon>Cyanobacteriota</taxon>
        <taxon>Cyanophyceae</taxon>
        <taxon>Nostocales</taxon>
        <taxon>Calotrichaceae</taxon>
        <taxon>Dulcicalothrix</taxon>
    </lineage>
</organism>
<dbReference type="Gene3D" id="2.130.10.10">
    <property type="entry name" value="YVTN repeat-like/Quinoprotein amine dehydrogenase"/>
    <property type="match status" value="1"/>
</dbReference>
<protein>
    <recommendedName>
        <fullName evidence="4">Gluconolaconase</fullName>
    </recommendedName>
</protein>
<dbReference type="InterPro" id="IPR011042">
    <property type="entry name" value="6-blade_b-propeller_TolB-like"/>
</dbReference>
<dbReference type="RefSeq" id="WP_127083415.1">
    <property type="nucleotide sequence ID" value="NZ_RSCL01000013.1"/>
</dbReference>
<dbReference type="InterPro" id="IPR053224">
    <property type="entry name" value="Sensory_adhesion_molecule"/>
</dbReference>
<reference evidence="2" key="2">
    <citation type="journal article" date="2019" name="Genome Biol. Evol.">
        <title>Day and night: Metabolic profiles and evolutionary relationships of six axenic non-marine cyanobacteria.</title>
        <authorList>
            <person name="Will S.E."/>
            <person name="Henke P."/>
            <person name="Boedeker C."/>
            <person name="Huang S."/>
            <person name="Brinkmann H."/>
            <person name="Rohde M."/>
            <person name="Jarek M."/>
            <person name="Friedl T."/>
            <person name="Seufert S."/>
            <person name="Schumacher M."/>
            <person name="Overmann J."/>
            <person name="Neumann-Schaal M."/>
            <person name="Petersen J."/>
        </authorList>
    </citation>
    <scope>NUCLEOTIDE SEQUENCE [LARGE SCALE GENOMIC DNA]</scope>
    <source>
        <strain evidence="2">PCC 7102</strain>
    </source>
</reference>
<evidence type="ECO:0000256" key="1">
    <source>
        <dbReference type="SAM" id="SignalP"/>
    </source>
</evidence>
<keyword evidence="3" id="KW-1185">Reference proteome</keyword>
<feature type="chain" id="PRO_5030082993" description="Gluconolaconase" evidence="1">
    <location>
        <begin position="24"/>
        <end position="326"/>
    </location>
</feature>
<dbReference type="SUPFAM" id="SSF63829">
    <property type="entry name" value="Calcium-dependent phosphotriesterase"/>
    <property type="match status" value="1"/>
</dbReference>
<accession>A0A3S1CIM4</accession>
<dbReference type="OrthoDB" id="517707at2"/>
<evidence type="ECO:0008006" key="4">
    <source>
        <dbReference type="Google" id="ProtNLM"/>
    </source>
</evidence>
<gene>
    <name evidence="2" type="ORF">DSM106972_050880</name>
</gene>
<dbReference type="Gene3D" id="2.120.10.30">
    <property type="entry name" value="TolB, C-terminal domain"/>
    <property type="match status" value="1"/>
</dbReference>